<dbReference type="PANTHER" id="PTHR30385">
    <property type="entry name" value="SIGMA FACTOR F FLAGELLAR"/>
    <property type="match status" value="1"/>
</dbReference>
<protein>
    <submittedName>
        <fullName evidence="7">Sigma-70 family RNA polymerase sigma factor</fullName>
    </submittedName>
</protein>
<reference evidence="8" key="1">
    <citation type="journal article" date="2019" name="Int. J. Syst. Evol. Microbiol.">
        <title>The Global Catalogue of Microorganisms (GCM) 10K type strain sequencing project: providing services to taxonomists for standard genome sequencing and annotation.</title>
        <authorList>
            <consortium name="The Broad Institute Genomics Platform"/>
            <consortium name="The Broad Institute Genome Sequencing Center for Infectious Disease"/>
            <person name="Wu L."/>
            <person name="Ma J."/>
        </authorList>
    </citation>
    <scope>NUCLEOTIDE SEQUENCE [LARGE SCALE GENOMIC DNA]</scope>
    <source>
        <strain evidence="8">KACC 11299</strain>
    </source>
</reference>
<name>A0ABW0U0A6_9BACL</name>
<keyword evidence="8" id="KW-1185">Reference proteome</keyword>
<dbReference type="Gene3D" id="1.10.10.10">
    <property type="entry name" value="Winged helix-like DNA-binding domain superfamily/Winged helix DNA-binding domain"/>
    <property type="match status" value="1"/>
</dbReference>
<dbReference type="RefSeq" id="WP_381446870.1">
    <property type="nucleotide sequence ID" value="NZ_JBHSNP010000029.1"/>
</dbReference>
<gene>
    <name evidence="7" type="ORF">ACFPTP_16040</name>
</gene>
<evidence type="ECO:0000256" key="3">
    <source>
        <dbReference type="ARBA" id="ARBA00023125"/>
    </source>
</evidence>
<dbReference type="SUPFAM" id="SSF88659">
    <property type="entry name" value="Sigma3 and sigma4 domains of RNA polymerase sigma factors"/>
    <property type="match status" value="1"/>
</dbReference>
<organism evidence="7 8">
    <name type="scientific">Sporosarcina koreensis</name>
    <dbReference type="NCBI Taxonomy" id="334735"/>
    <lineage>
        <taxon>Bacteria</taxon>
        <taxon>Bacillati</taxon>
        <taxon>Bacillota</taxon>
        <taxon>Bacilli</taxon>
        <taxon>Bacillales</taxon>
        <taxon>Caryophanaceae</taxon>
        <taxon>Sporosarcina</taxon>
    </lineage>
</organism>
<dbReference type="SUPFAM" id="SSF88946">
    <property type="entry name" value="Sigma2 domain of RNA polymerase sigma factors"/>
    <property type="match status" value="1"/>
</dbReference>
<dbReference type="Proteomes" id="UP001596071">
    <property type="component" value="Unassembled WGS sequence"/>
</dbReference>
<evidence type="ECO:0000259" key="6">
    <source>
        <dbReference type="Pfam" id="PF08281"/>
    </source>
</evidence>
<feature type="domain" description="RNA polymerase sigma-70 region 2" evidence="5">
    <location>
        <begin position="17"/>
        <end position="82"/>
    </location>
</feature>
<feature type="domain" description="RNA polymerase sigma factor 70 region 4 type 2" evidence="6">
    <location>
        <begin position="109"/>
        <end position="161"/>
    </location>
</feature>
<dbReference type="Pfam" id="PF08281">
    <property type="entry name" value="Sigma70_r4_2"/>
    <property type="match status" value="1"/>
</dbReference>
<accession>A0ABW0U0A6</accession>
<keyword evidence="1" id="KW-0805">Transcription regulation</keyword>
<evidence type="ECO:0000313" key="7">
    <source>
        <dbReference type="EMBL" id="MFC5604746.1"/>
    </source>
</evidence>
<keyword evidence="4" id="KW-0804">Transcription</keyword>
<dbReference type="EMBL" id="JBHSNP010000029">
    <property type="protein sequence ID" value="MFC5604746.1"/>
    <property type="molecule type" value="Genomic_DNA"/>
</dbReference>
<dbReference type="InterPro" id="IPR013324">
    <property type="entry name" value="RNA_pol_sigma_r3/r4-like"/>
</dbReference>
<evidence type="ECO:0000313" key="8">
    <source>
        <dbReference type="Proteomes" id="UP001596071"/>
    </source>
</evidence>
<dbReference type="InterPro" id="IPR013325">
    <property type="entry name" value="RNA_pol_sigma_r2"/>
</dbReference>
<dbReference type="NCBIfam" id="TIGR02937">
    <property type="entry name" value="sigma70-ECF"/>
    <property type="match status" value="1"/>
</dbReference>
<keyword evidence="2" id="KW-0731">Sigma factor</keyword>
<dbReference type="Gene3D" id="1.10.1740.10">
    <property type="match status" value="1"/>
</dbReference>
<proteinExistence type="predicted"/>
<evidence type="ECO:0000259" key="5">
    <source>
        <dbReference type="Pfam" id="PF04542"/>
    </source>
</evidence>
<evidence type="ECO:0000256" key="4">
    <source>
        <dbReference type="ARBA" id="ARBA00023163"/>
    </source>
</evidence>
<sequence>MHDRKGFIVLEFEDVLMQYEPMISHSLRKLNIYRDHEQYRQAGRVALWQAWTRFDDDKGDFTPFAYRSIRGAMLDELKRESRFEENVMPTTDDVLVFFIGGAEGDNGFDQLHDAIEQLDPSEKKFIQWTFLEGCTLAECADRFGISVAGVKKRREKMLKKLKGLMGE</sequence>
<keyword evidence="3" id="KW-0238">DNA-binding</keyword>
<dbReference type="InterPro" id="IPR036388">
    <property type="entry name" value="WH-like_DNA-bd_sf"/>
</dbReference>
<comment type="caution">
    <text evidence="7">The sequence shown here is derived from an EMBL/GenBank/DDBJ whole genome shotgun (WGS) entry which is preliminary data.</text>
</comment>
<evidence type="ECO:0000256" key="2">
    <source>
        <dbReference type="ARBA" id="ARBA00023082"/>
    </source>
</evidence>
<dbReference type="InterPro" id="IPR014284">
    <property type="entry name" value="RNA_pol_sigma-70_dom"/>
</dbReference>
<dbReference type="Pfam" id="PF04542">
    <property type="entry name" value="Sigma70_r2"/>
    <property type="match status" value="1"/>
</dbReference>
<dbReference type="CDD" id="cd06171">
    <property type="entry name" value="Sigma70_r4"/>
    <property type="match status" value="1"/>
</dbReference>
<dbReference type="InterPro" id="IPR007627">
    <property type="entry name" value="RNA_pol_sigma70_r2"/>
</dbReference>
<evidence type="ECO:0000256" key="1">
    <source>
        <dbReference type="ARBA" id="ARBA00023015"/>
    </source>
</evidence>
<dbReference type="InterPro" id="IPR013249">
    <property type="entry name" value="RNA_pol_sigma70_r4_t2"/>
</dbReference>